<protein>
    <recommendedName>
        <fullName evidence="1">BTB domain-containing protein</fullName>
    </recommendedName>
</protein>
<dbReference type="Proteomes" id="UP001142393">
    <property type="component" value="Unassembled WGS sequence"/>
</dbReference>
<evidence type="ECO:0000313" key="2">
    <source>
        <dbReference type="EMBL" id="KAJ3742490.1"/>
    </source>
</evidence>
<dbReference type="SUPFAM" id="SSF54695">
    <property type="entry name" value="POZ domain"/>
    <property type="match status" value="1"/>
</dbReference>
<evidence type="ECO:0000313" key="3">
    <source>
        <dbReference type="Proteomes" id="UP001142393"/>
    </source>
</evidence>
<dbReference type="InterPro" id="IPR011333">
    <property type="entry name" value="SKP1/BTB/POZ_sf"/>
</dbReference>
<dbReference type="SMART" id="SM00225">
    <property type="entry name" value="BTB"/>
    <property type="match status" value="1"/>
</dbReference>
<dbReference type="AlphaFoldDB" id="A0A9W8TVZ6"/>
<dbReference type="EMBL" id="JANVFU010000010">
    <property type="protein sequence ID" value="KAJ3742490.1"/>
    <property type="molecule type" value="Genomic_DNA"/>
</dbReference>
<accession>A0A9W8TVZ6</accession>
<gene>
    <name evidence="2" type="ORF">DFH05DRAFT_1422779</name>
</gene>
<sequence length="357" mass="40309">MNTGKTSQDLPHDTILTRTDIWFKDGNIILIAGSFTFKVHSGQLERHSEIFAGMFEIPQPTEQDAIDGCPCVEMLDGPDDLYHFLSALYDGLHFSFPRPLHFARLAAVLRLSTKYFVPHLRHQCLERLKSDWPSTLEGWDARENEALNPKGCYSPRQYTAHPVLVIELAIGLGLNEILPSAFYDLSRYGPSKIMYGTPGIKSILVSPNKDPRFVCLSNQLLVRTLQGRESAQHYLINFLALCLENREPSPRCWYRSTSHSSEAHPCVQAFQQMYNDTFRCIGGVAIGRDADPLFTLAQCIDRLMRPDKIEGERARALMCGPCKVDFISDCTKGREAAWALIPGWFGFAEGWGNDFDD</sequence>
<dbReference type="Gene3D" id="3.30.710.10">
    <property type="entry name" value="Potassium Channel Kv1.1, Chain A"/>
    <property type="match status" value="1"/>
</dbReference>
<feature type="domain" description="BTB" evidence="1">
    <location>
        <begin position="26"/>
        <end position="132"/>
    </location>
</feature>
<organism evidence="2 3">
    <name type="scientific">Lentinula detonsa</name>
    <dbReference type="NCBI Taxonomy" id="2804962"/>
    <lineage>
        <taxon>Eukaryota</taxon>
        <taxon>Fungi</taxon>
        <taxon>Dikarya</taxon>
        <taxon>Basidiomycota</taxon>
        <taxon>Agaricomycotina</taxon>
        <taxon>Agaricomycetes</taxon>
        <taxon>Agaricomycetidae</taxon>
        <taxon>Agaricales</taxon>
        <taxon>Marasmiineae</taxon>
        <taxon>Omphalotaceae</taxon>
        <taxon>Lentinula</taxon>
    </lineage>
</organism>
<dbReference type="InterPro" id="IPR000210">
    <property type="entry name" value="BTB/POZ_dom"/>
</dbReference>
<proteinExistence type="predicted"/>
<keyword evidence="3" id="KW-1185">Reference proteome</keyword>
<reference evidence="2 3" key="1">
    <citation type="journal article" date="2023" name="Proc. Natl. Acad. Sci. U.S.A.">
        <title>A global phylogenomic analysis of the shiitake genus Lentinula.</title>
        <authorList>
            <person name="Sierra-Patev S."/>
            <person name="Min B."/>
            <person name="Naranjo-Ortiz M."/>
            <person name="Looney B."/>
            <person name="Konkel Z."/>
            <person name="Slot J.C."/>
            <person name="Sakamoto Y."/>
            <person name="Steenwyk J.L."/>
            <person name="Rokas A."/>
            <person name="Carro J."/>
            <person name="Camarero S."/>
            <person name="Ferreira P."/>
            <person name="Molpeceres G."/>
            <person name="Ruiz-Duenas F.J."/>
            <person name="Serrano A."/>
            <person name="Henrissat B."/>
            <person name="Drula E."/>
            <person name="Hughes K.W."/>
            <person name="Mata J.L."/>
            <person name="Ishikawa N.K."/>
            <person name="Vargas-Isla R."/>
            <person name="Ushijima S."/>
            <person name="Smith C.A."/>
            <person name="Donoghue J."/>
            <person name="Ahrendt S."/>
            <person name="Andreopoulos W."/>
            <person name="He G."/>
            <person name="LaButti K."/>
            <person name="Lipzen A."/>
            <person name="Ng V."/>
            <person name="Riley R."/>
            <person name="Sandor L."/>
            <person name="Barry K."/>
            <person name="Martinez A.T."/>
            <person name="Xiao Y."/>
            <person name="Gibbons J.G."/>
            <person name="Terashima K."/>
            <person name="Grigoriev I.V."/>
            <person name="Hibbett D."/>
        </authorList>
    </citation>
    <scope>NUCLEOTIDE SEQUENCE [LARGE SCALE GENOMIC DNA]</scope>
    <source>
        <strain evidence="2 3">TFB7810</strain>
    </source>
</reference>
<evidence type="ECO:0000259" key="1">
    <source>
        <dbReference type="SMART" id="SM00225"/>
    </source>
</evidence>
<comment type="caution">
    <text evidence="2">The sequence shown here is derived from an EMBL/GenBank/DDBJ whole genome shotgun (WGS) entry which is preliminary data.</text>
</comment>
<name>A0A9W8TVZ6_9AGAR</name>